<dbReference type="InterPro" id="IPR010461">
    <property type="entry name" value="ComK"/>
</dbReference>
<evidence type="ECO:0000313" key="2">
    <source>
        <dbReference type="Proteomes" id="UP000214588"/>
    </source>
</evidence>
<dbReference type="Proteomes" id="UP000214588">
    <property type="component" value="Unassembled WGS sequence"/>
</dbReference>
<gene>
    <name evidence="1" type="ORF">CDO51_09685</name>
</gene>
<dbReference type="AlphaFoldDB" id="A0A226BYM4"/>
<comment type="caution">
    <text evidence="1">The sequence shown here is derived from an EMBL/GenBank/DDBJ whole genome shotgun (WGS) entry which is preliminary data.</text>
</comment>
<protein>
    <submittedName>
        <fullName evidence="1">Uncharacterized protein</fullName>
    </submittedName>
</protein>
<organism evidence="1 2">
    <name type="scientific">Natranaerobius trueperi</name>
    <dbReference type="NCBI Taxonomy" id="759412"/>
    <lineage>
        <taxon>Bacteria</taxon>
        <taxon>Bacillati</taxon>
        <taxon>Bacillota</taxon>
        <taxon>Clostridia</taxon>
        <taxon>Natranaerobiales</taxon>
        <taxon>Natranaerobiaceae</taxon>
        <taxon>Natranaerobius</taxon>
    </lineage>
</organism>
<evidence type="ECO:0000313" key="1">
    <source>
        <dbReference type="EMBL" id="OWZ83240.1"/>
    </source>
</evidence>
<accession>A0A226BYM4</accession>
<dbReference type="RefSeq" id="WP_089024066.1">
    <property type="nucleotide sequence ID" value="NZ_NIQC01000023.1"/>
</dbReference>
<name>A0A226BYM4_9FIRM</name>
<reference evidence="1 2" key="1">
    <citation type="submission" date="2017-06" db="EMBL/GenBank/DDBJ databases">
        <title>Draft Genome Sequence of Natranaerobius trueperi halophilic, alkalithermophilic bacteria from soda lakes.</title>
        <authorList>
            <person name="Zhao B."/>
        </authorList>
    </citation>
    <scope>NUCLEOTIDE SEQUENCE [LARGE SCALE GENOMIC DNA]</scope>
    <source>
        <strain evidence="1 2">DSM 18760</strain>
    </source>
</reference>
<sequence length="150" mass="16965">MLLFKVSAIMPVYMGGNKTKLIYDNSEEEIVPKALPSVIKRNLKHIGCEYHTLVKYYASYIEKKQGVPLPISKDVVLMPVKVRKPIGKSDGAMGYINYHHIKEFKKRGSDTIITLKNGIEITCLQTFNSVKLSYSNASIVNKVYLNDNPK</sequence>
<proteinExistence type="predicted"/>
<dbReference type="Pfam" id="PF06338">
    <property type="entry name" value="ComK"/>
    <property type="match status" value="1"/>
</dbReference>
<keyword evidence="2" id="KW-1185">Reference proteome</keyword>
<dbReference type="EMBL" id="NIQC01000023">
    <property type="protein sequence ID" value="OWZ83240.1"/>
    <property type="molecule type" value="Genomic_DNA"/>
</dbReference>
<dbReference type="OrthoDB" id="2374476at2"/>
<dbReference type="GO" id="GO:0030420">
    <property type="term" value="P:establishment of competence for transformation"/>
    <property type="evidence" value="ECO:0007669"/>
    <property type="project" value="InterPro"/>
</dbReference>